<name>A0AAV4BNW2_9GAST</name>
<evidence type="ECO:0000256" key="1">
    <source>
        <dbReference type="SAM" id="MobiDB-lite"/>
    </source>
</evidence>
<evidence type="ECO:0000313" key="2">
    <source>
        <dbReference type="EMBL" id="GFO21052.1"/>
    </source>
</evidence>
<sequence length="127" mass="14278">MHRQFKKHQETTECDLPSNIKENGGQGQSCLDSLYQYSDYPGMFDLQPQARTQQTHVVKHTPSTSDTTAKHLVGHTDTTHTYLETNTNSTEISKSDKTTALDTSYYTVLKDTSTHIKHSNICNIGNT</sequence>
<comment type="caution">
    <text evidence="2">The sequence shown here is derived from an EMBL/GenBank/DDBJ whole genome shotgun (WGS) entry which is preliminary data.</text>
</comment>
<feature type="region of interest" description="Disordered" evidence="1">
    <location>
        <begin position="1"/>
        <end position="27"/>
    </location>
</feature>
<organism evidence="2 3">
    <name type="scientific">Plakobranchus ocellatus</name>
    <dbReference type="NCBI Taxonomy" id="259542"/>
    <lineage>
        <taxon>Eukaryota</taxon>
        <taxon>Metazoa</taxon>
        <taxon>Spiralia</taxon>
        <taxon>Lophotrochozoa</taxon>
        <taxon>Mollusca</taxon>
        <taxon>Gastropoda</taxon>
        <taxon>Heterobranchia</taxon>
        <taxon>Euthyneura</taxon>
        <taxon>Panpulmonata</taxon>
        <taxon>Sacoglossa</taxon>
        <taxon>Placobranchoidea</taxon>
        <taxon>Plakobranchidae</taxon>
        <taxon>Plakobranchus</taxon>
    </lineage>
</organism>
<gene>
    <name evidence="2" type="ORF">PoB_004755700</name>
</gene>
<evidence type="ECO:0000313" key="3">
    <source>
        <dbReference type="Proteomes" id="UP000735302"/>
    </source>
</evidence>
<accession>A0AAV4BNW2</accession>
<keyword evidence="3" id="KW-1185">Reference proteome</keyword>
<proteinExistence type="predicted"/>
<protein>
    <submittedName>
        <fullName evidence="2">Uncharacterized protein</fullName>
    </submittedName>
</protein>
<dbReference type="AlphaFoldDB" id="A0AAV4BNW2"/>
<dbReference type="EMBL" id="BLXT01005251">
    <property type="protein sequence ID" value="GFO21052.1"/>
    <property type="molecule type" value="Genomic_DNA"/>
</dbReference>
<reference evidence="2 3" key="1">
    <citation type="journal article" date="2021" name="Elife">
        <title>Chloroplast acquisition without the gene transfer in kleptoplastic sea slugs, Plakobranchus ocellatus.</title>
        <authorList>
            <person name="Maeda T."/>
            <person name="Takahashi S."/>
            <person name="Yoshida T."/>
            <person name="Shimamura S."/>
            <person name="Takaki Y."/>
            <person name="Nagai Y."/>
            <person name="Toyoda A."/>
            <person name="Suzuki Y."/>
            <person name="Arimoto A."/>
            <person name="Ishii H."/>
            <person name="Satoh N."/>
            <person name="Nishiyama T."/>
            <person name="Hasebe M."/>
            <person name="Maruyama T."/>
            <person name="Minagawa J."/>
            <person name="Obokata J."/>
            <person name="Shigenobu S."/>
        </authorList>
    </citation>
    <scope>NUCLEOTIDE SEQUENCE [LARGE SCALE GENOMIC DNA]</scope>
</reference>
<dbReference type="Proteomes" id="UP000735302">
    <property type="component" value="Unassembled WGS sequence"/>
</dbReference>